<sequence length="53" mass="5966">MDTHLMIGIAVMMGLIGIAASRDLLRMRRTQLQPVTLRVQRPADRVGHSRGLR</sequence>
<keyword evidence="1" id="KW-0472">Membrane</keyword>
<protein>
    <submittedName>
        <fullName evidence="2">Uncharacterized protein</fullName>
    </submittedName>
</protein>
<keyword evidence="3" id="KW-1185">Reference proteome</keyword>
<evidence type="ECO:0000313" key="2">
    <source>
        <dbReference type="EMBL" id="POR46165.1"/>
    </source>
</evidence>
<reference evidence="2 3" key="1">
    <citation type="submission" date="2018-01" db="EMBL/GenBank/DDBJ databases">
        <title>Genomic Encyclopedia of Type Strains, Phase III (KMG-III): the genomes of soil and plant-associated and newly described type strains.</title>
        <authorList>
            <person name="Whitman W."/>
        </authorList>
    </citation>
    <scope>NUCLEOTIDE SEQUENCE [LARGE SCALE GENOMIC DNA]</scope>
    <source>
        <strain evidence="2 3">JCM 18070</strain>
    </source>
</reference>
<name>A0A2S4LUU3_9BURK</name>
<gene>
    <name evidence="2" type="ORF">B0G62_12614</name>
</gene>
<evidence type="ECO:0000256" key="1">
    <source>
        <dbReference type="SAM" id="Phobius"/>
    </source>
</evidence>
<proteinExistence type="predicted"/>
<keyword evidence="1" id="KW-1133">Transmembrane helix</keyword>
<dbReference type="EMBL" id="PQGA01000026">
    <property type="protein sequence ID" value="POR46165.1"/>
    <property type="molecule type" value="Genomic_DNA"/>
</dbReference>
<dbReference type="Proteomes" id="UP000237381">
    <property type="component" value="Unassembled WGS sequence"/>
</dbReference>
<dbReference type="RefSeq" id="WP_167401357.1">
    <property type="nucleotide sequence ID" value="NZ_PQGA01000026.1"/>
</dbReference>
<evidence type="ECO:0000313" key="3">
    <source>
        <dbReference type="Proteomes" id="UP000237381"/>
    </source>
</evidence>
<feature type="transmembrane region" description="Helical" evidence="1">
    <location>
        <begin position="6"/>
        <end position="25"/>
    </location>
</feature>
<keyword evidence="1" id="KW-0812">Transmembrane</keyword>
<organism evidence="2 3">
    <name type="scientific">Paraburkholderia eburnea</name>
    <dbReference type="NCBI Taxonomy" id="1189126"/>
    <lineage>
        <taxon>Bacteria</taxon>
        <taxon>Pseudomonadati</taxon>
        <taxon>Pseudomonadota</taxon>
        <taxon>Betaproteobacteria</taxon>
        <taxon>Burkholderiales</taxon>
        <taxon>Burkholderiaceae</taxon>
        <taxon>Paraburkholderia</taxon>
    </lineage>
</organism>
<dbReference type="AlphaFoldDB" id="A0A2S4LUU3"/>
<accession>A0A2S4LUU3</accession>
<comment type="caution">
    <text evidence="2">The sequence shown here is derived from an EMBL/GenBank/DDBJ whole genome shotgun (WGS) entry which is preliminary data.</text>
</comment>